<dbReference type="SUPFAM" id="SSF52540">
    <property type="entry name" value="P-loop containing nucleoside triphosphate hydrolases"/>
    <property type="match status" value="1"/>
</dbReference>
<comment type="caution">
    <text evidence="2">The sequence shown here is derived from an EMBL/GenBank/DDBJ whole genome shotgun (WGS) entry which is preliminary data.</text>
</comment>
<protein>
    <submittedName>
        <fullName evidence="2">DUF87 domain-containing protein</fullName>
    </submittedName>
</protein>
<gene>
    <name evidence="2" type="ORF">D7I43_22585</name>
</gene>
<dbReference type="Gene3D" id="3.40.50.300">
    <property type="entry name" value="P-loop containing nucleotide triphosphate hydrolases"/>
    <property type="match status" value="1"/>
</dbReference>
<dbReference type="AlphaFoldDB" id="A0A420EX33"/>
<feature type="domain" description="Helicase HerA central" evidence="1">
    <location>
        <begin position="277"/>
        <end position="360"/>
    </location>
</feature>
<organism evidence="2 3">
    <name type="scientific">Micromonospora globbae</name>
    <dbReference type="NCBI Taxonomy" id="1894969"/>
    <lineage>
        <taxon>Bacteria</taxon>
        <taxon>Bacillati</taxon>
        <taxon>Actinomycetota</taxon>
        <taxon>Actinomycetes</taxon>
        <taxon>Micromonosporales</taxon>
        <taxon>Micromonosporaceae</taxon>
        <taxon>Micromonospora</taxon>
    </lineage>
</organism>
<sequence length="587" mass="64259">MNDLERAIRRLRRKHTVPRLTYRYLAGRPLDGRDGYPYLSRGAGRLTGWQRQVIRLSAPAVSLAAVVAPEQTGSAVGSVALVAGYRLRRRLTARRFRREYIAPTQAALAPALGREPGQVRLHVDPTLGNLTPRLAKPLSPAEEAVRAWYGAHVEPVIRWLPDRAQRAAWAVQRTAEPVTSRLAVFRRPTPPDAGPRIELVADTPYLTKEQRALVSSIISSKIPVSDLVETWQQVGPRVTATWTVRKRPPARVGVAQVAEHLPRLAEDEFFLGLGAGDRPVTISLRDDSPHIAVSAGTGAGKSVLAELVAVQVLARGGRVVILDRKGSHRWALGLDRVDYCTRPEQMHEALVRLAQLADERNTLALHEPDDWNPGERVLVICEELNATIGQLANFWAEARGKGDPKRSPAIAALADLLFMGRSAKVNVLAVAQLLTARAIGGPEARENFGCRLLARYTVNAWKMLVPEAAMPRPSRHLGRWQVVVGGVATETQVAYLTIAEARALACPESLSPAQVSAPIKPSRDNFLTLREACDEGVLPWSYEAAKKRLQRRVGNVPAPRTRKGNADAYARADLVAWASSSPTKEAA</sequence>
<name>A0A420EX33_9ACTN</name>
<evidence type="ECO:0000313" key="2">
    <source>
        <dbReference type="EMBL" id="RKF25243.1"/>
    </source>
</evidence>
<evidence type="ECO:0000259" key="1">
    <source>
        <dbReference type="Pfam" id="PF01935"/>
    </source>
</evidence>
<dbReference type="InterPro" id="IPR027417">
    <property type="entry name" value="P-loop_NTPase"/>
</dbReference>
<dbReference type="OrthoDB" id="3298361at2"/>
<proteinExistence type="predicted"/>
<reference evidence="2 3" key="1">
    <citation type="journal article" date="2018" name="Int. J. Syst. Evol. Microbiol.">
        <title>Micromonospora globbae sp. nov., an endophytic actinomycete isolated from roots of Globba winitii C. H. Wright.</title>
        <authorList>
            <person name="Kuncharoen N."/>
            <person name="Pittayakhajonwut P."/>
            <person name="Tanasupawat S."/>
        </authorList>
    </citation>
    <scope>NUCLEOTIDE SEQUENCE [LARGE SCALE GENOMIC DNA]</scope>
    <source>
        <strain evidence="2 3">WPS1-2</strain>
    </source>
</reference>
<dbReference type="InterPro" id="IPR002789">
    <property type="entry name" value="HerA_central"/>
</dbReference>
<evidence type="ECO:0000313" key="3">
    <source>
        <dbReference type="Proteomes" id="UP000285744"/>
    </source>
</evidence>
<dbReference type="Proteomes" id="UP000285744">
    <property type="component" value="Unassembled WGS sequence"/>
</dbReference>
<dbReference type="Pfam" id="PF01935">
    <property type="entry name" value="DUF87"/>
    <property type="match status" value="1"/>
</dbReference>
<dbReference type="CDD" id="cd01127">
    <property type="entry name" value="TrwB_TraG_TraD_VirD4"/>
    <property type="match status" value="1"/>
</dbReference>
<accession>A0A420EX33</accession>
<dbReference type="RefSeq" id="WP_120330551.1">
    <property type="nucleotide sequence ID" value="NZ_RAQQ01000017.1"/>
</dbReference>
<dbReference type="EMBL" id="RAQQ01000017">
    <property type="protein sequence ID" value="RKF25243.1"/>
    <property type="molecule type" value="Genomic_DNA"/>
</dbReference>